<evidence type="ECO:0000256" key="1">
    <source>
        <dbReference type="ARBA" id="ARBA00004141"/>
    </source>
</evidence>
<reference evidence="6 7" key="1">
    <citation type="journal article" date="2018" name="Environ. Microbiol.">
        <title>Novel energy conservation strategies and behaviour of Pelotomaculum schinkii driving syntrophic propionate catabolism.</title>
        <authorList>
            <person name="Hidalgo-Ahumada C.A.P."/>
            <person name="Nobu M.K."/>
            <person name="Narihiro T."/>
            <person name="Tamaki H."/>
            <person name="Liu W.T."/>
            <person name="Kamagata Y."/>
            <person name="Stams A.J.M."/>
            <person name="Imachi H."/>
            <person name="Sousa D.Z."/>
        </authorList>
    </citation>
    <scope>NUCLEOTIDE SEQUENCE [LARGE SCALE GENOMIC DNA]</scope>
    <source>
        <strain evidence="6 7">HH</strain>
    </source>
</reference>
<keyword evidence="4 5" id="KW-0472">Membrane</keyword>
<evidence type="ECO:0000256" key="5">
    <source>
        <dbReference type="RuleBase" id="RU363041"/>
    </source>
</evidence>
<keyword evidence="3 5" id="KW-1133">Transmembrane helix</keyword>
<dbReference type="Proteomes" id="UP000298324">
    <property type="component" value="Unassembled WGS sequence"/>
</dbReference>
<feature type="transmembrane region" description="Helical" evidence="5">
    <location>
        <begin position="174"/>
        <end position="201"/>
    </location>
</feature>
<evidence type="ECO:0000256" key="4">
    <source>
        <dbReference type="ARBA" id="ARBA00023136"/>
    </source>
</evidence>
<feature type="transmembrane region" description="Helical" evidence="5">
    <location>
        <begin position="133"/>
        <end position="153"/>
    </location>
</feature>
<feature type="transmembrane region" description="Helical" evidence="5">
    <location>
        <begin position="6"/>
        <end position="23"/>
    </location>
</feature>
<dbReference type="RefSeq" id="WP_190258689.1">
    <property type="nucleotide sequence ID" value="NZ_QFGA01000002.1"/>
</dbReference>
<accession>A0A4Y7RBI1</accession>
<feature type="transmembrane region" description="Helical" evidence="5">
    <location>
        <begin position="81"/>
        <end position="100"/>
    </location>
</feature>
<feature type="transmembrane region" description="Helical" evidence="5">
    <location>
        <begin position="237"/>
        <end position="257"/>
    </location>
</feature>
<keyword evidence="7" id="KW-1185">Reference proteome</keyword>
<keyword evidence="2 5" id="KW-0812">Transmembrane</keyword>
<dbReference type="InterPro" id="IPR002781">
    <property type="entry name" value="TM_pro_TauE-like"/>
</dbReference>
<dbReference type="PANTHER" id="PTHR43483">
    <property type="entry name" value="MEMBRANE TRANSPORTER PROTEIN HI_0806-RELATED"/>
    <property type="match status" value="1"/>
</dbReference>
<name>A0A4Y7RBI1_9FIRM</name>
<feature type="transmembrane region" description="Helical" evidence="5">
    <location>
        <begin position="107"/>
        <end position="127"/>
    </location>
</feature>
<dbReference type="AlphaFoldDB" id="A0A4Y7RBI1"/>
<evidence type="ECO:0000256" key="2">
    <source>
        <dbReference type="ARBA" id="ARBA00022692"/>
    </source>
</evidence>
<proteinExistence type="inferred from homology"/>
<dbReference type="EMBL" id="QFGA01000002">
    <property type="protein sequence ID" value="TEB06070.1"/>
    <property type="molecule type" value="Genomic_DNA"/>
</dbReference>
<organism evidence="6 7">
    <name type="scientific">Pelotomaculum schinkii</name>
    <dbReference type="NCBI Taxonomy" id="78350"/>
    <lineage>
        <taxon>Bacteria</taxon>
        <taxon>Bacillati</taxon>
        <taxon>Bacillota</taxon>
        <taxon>Clostridia</taxon>
        <taxon>Eubacteriales</taxon>
        <taxon>Desulfotomaculaceae</taxon>
        <taxon>Pelotomaculum</taxon>
    </lineage>
</organism>
<feature type="transmembrane region" description="Helical" evidence="5">
    <location>
        <begin position="263"/>
        <end position="284"/>
    </location>
</feature>
<comment type="caution">
    <text evidence="6">The sequence shown here is derived from an EMBL/GenBank/DDBJ whole genome shotgun (WGS) entry which is preliminary data.</text>
</comment>
<feature type="transmembrane region" description="Helical" evidence="5">
    <location>
        <begin position="207"/>
        <end position="225"/>
    </location>
</feature>
<comment type="subcellular location">
    <subcellularLocation>
        <location evidence="5">Cell membrane</location>
        <topology evidence="5">Multi-pass membrane protein</topology>
    </subcellularLocation>
    <subcellularLocation>
        <location evidence="1">Membrane</location>
        <topology evidence="1">Multi-pass membrane protein</topology>
    </subcellularLocation>
</comment>
<keyword evidence="5" id="KW-1003">Cell membrane</keyword>
<gene>
    <name evidence="6" type="ORF">Psch_03112</name>
</gene>
<evidence type="ECO:0000313" key="6">
    <source>
        <dbReference type="EMBL" id="TEB06070.1"/>
    </source>
</evidence>
<dbReference type="Pfam" id="PF01925">
    <property type="entry name" value="TauE"/>
    <property type="match status" value="2"/>
</dbReference>
<evidence type="ECO:0000313" key="7">
    <source>
        <dbReference type="Proteomes" id="UP000298324"/>
    </source>
</evidence>
<comment type="similarity">
    <text evidence="5">Belongs to the 4-toluene sulfonate uptake permease (TSUP) (TC 2.A.102) family.</text>
</comment>
<dbReference type="PANTHER" id="PTHR43483:SF3">
    <property type="entry name" value="MEMBRANE TRANSPORTER PROTEIN HI_0806-RELATED"/>
    <property type="match status" value="1"/>
</dbReference>
<protein>
    <recommendedName>
        <fullName evidence="5">Probable membrane transporter protein</fullName>
    </recommendedName>
</protein>
<sequence length="305" mass="32182">MSIINAVQGALGLVAVWFSYVFFSNAVKNKDKFSEASLAKLSGTGFICNFFDTLGIGSFATSTALFRFFKLVPDRLIPGTLNVSMTICVIVEALIFITVIKVGIVTLIAMVAASVIGAVVGAGIVAHLPEKKIQMGMGIALLVVDFVFIAGLLKWMPVGGEAIALEGTKLIIGVVANLILGALMTIGIGLYAPCMALVYALGMSPKVAFPIMMASCAFLMPAAGVKFIKEAAYDIKASITITIAGTVGVLIAAYIVKEMPLEILKWLVVCVILYTAVSMLRSAFKNKESEEKTVEIAGAGTLNPR</sequence>
<evidence type="ECO:0000256" key="3">
    <source>
        <dbReference type="ARBA" id="ARBA00022989"/>
    </source>
</evidence>
<feature type="transmembrane region" description="Helical" evidence="5">
    <location>
        <begin position="44"/>
        <end position="69"/>
    </location>
</feature>
<dbReference type="GO" id="GO:0005886">
    <property type="term" value="C:plasma membrane"/>
    <property type="evidence" value="ECO:0007669"/>
    <property type="project" value="UniProtKB-SubCell"/>
</dbReference>